<dbReference type="GO" id="GO:0000724">
    <property type="term" value="P:double-strand break repair via homologous recombination"/>
    <property type="evidence" value="ECO:0007669"/>
    <property type="project" value="TreeGrafter"/>
</dbReference>
<evidence type="ECO:0000256" key="1">
    <source>
        <dbReference type="ARBA" id="ARBA00004123"/>
    </source>
</evidence>
<dbReference type="GO" id="GO:0006260">
    <property type="term" value="P:DNA replication"/>
    <property type="evidence" value="ECO:0007669"/>
    <property type="project" value="InterPro"/>
</dbReference>
<evidence type="ECO:0000259" key="14">
    <source>
        <dbReference type="PROSITE" id="PS51194"/>
    </source>
</evidence>
<comment type="catalytic activity">
    <reaction evidence="11">
        <text>ATP + H2O = ADP + phosphate + H(+)</text>
        <dbReference type="Rhea" id="RHEA:13065"/>
        <dbReference type="ChEBI" id="CHEBI:15377"/>
        <dbReference type="ChEBI" id="CHEBI:15378"/>
        <dbReference type="ChEBI" id="CHEBI:30616"/>
        <dbReference type="ChEBI" id="CHEBI:43474"/>
        <dbReference type="ChEBI" id="CHEBI:456216"/>
    </reaction>
</comment>
<dbReference type="PANTHER" id="PTHR13710:SF153">
    <property type="entry name" value="RECQ-LIKE DNA HELICASE BLM"/>
    <property type="match status" value="1"/>
</dbReference>
<dbReference type="InterPro" id="IPR014001">
    <property type="entry name" value="Helicase_ATP-bd"/>
</dbReference>
<dbReference type="InterPro" id="IPR027417">
    <property type="entry name" value="P-loop_NTPase"/>
</dbReference>
<dbReference type="GO" id="GO:0005737">
    <property type="term" value="C:cytoplasm"/>
    <property type="evidence" value="ECO:0007669"/>
    <property type="project" value="TreeGrafter"/>
</dbReference>
<reference evidence="15" key="1">
    <citation type="submission" date="2022-08" db="EMBL/GenBank/DDBJ databases">
        <title>Novel sulphate-reducing endosymbionts in the free-living metamonad Anaeramoeba.</title>
        <authorList>
            <person name="Jerlstrom-Hultqvist J."/>
            <person name="Cepicka I."/>
            <person name="Gallot-Lavallee L."/>
            <person name="Salas-Leiva D."/>
            <person name="Curtis B.A."/>
            <person name="Zahonova K."/>
            <person name="Pipaliya S."/>
            <person name="Dacks J."/>
            <person name="Roger A.J."/>
        </authorList>
    </citation>
    <scope>NUCLEOTIDE SEQUENCE</scope>
    <source>
        <strain evidence="15">Busselton2</strain>
    </source>
</reference>
<evidence type="ECO:0000256" key="4">
    <source>
        <dbReference type="ARBA" id="ARBA00022801"/>
    </source>
</evidence>
<evidence type="ECO:0000259" key="13">
    <source>
        <dbReference type="PROSITE" id="PS51192"/>
    </source>
</evidence>
<dbReference type="FunFam" id="3.40.50.300:FF:000296">
    <property type="entry name" value="ATP-dependent DNA helicase RecQ"/>
    <property type="match status" value="1"/>
</dbReference>
<accession>A0AAV7Z4U6</accession>
<dbReference type="PROSITE" id="PS51194">
    <property type="entry name" value="HELICASE_CTER"/>
    <property type="match status" value="1"/>
</dbReference>
<dbReference type="GO" id="GO:0016787">
    <property type="term" value="F:hydrolase activity"/>
    <property type="evidence" value="ECO:0007669"/>
    <property type="project" value="UniProtKB-KW"/>
</dbReference>
<dbReference type="GO" id="GO:0003677">
    <property type="term" value="F:DNA binding"/>
    <property type="evidence" value="ECO:0007669"/>
    <property type="project" value="UniProtKB-KW"/>
</dbReference>
<dbReference type="EC" id="5.6.2.4" evidence="11"/>
<evidence type="ECO:0000256" key="7">
    <source>
        <dbReference type="ARBA" id="ARBA00023125"/>
    </source>
</evidence>
<keyword evidence="4 11" id="KW-0378">Hydrolase</keyword>
<dbReference type="Proteomes" id="UP001146793">
    <property type="component" value="Unassembled WGS sequence"/>
</dbReference>
<dbReference type="InterPro" id="IPR011545">
    <property type="entry name" value="DEAD/DEAH_box_helicase_dom"/>
</dbReference>
<evidence type="ECO:0000313" key="16">
    <source>
        <dbReference type="Proteomes" id="UP001146793"/>
    </source>
</evidence>
<dbReference type="NCBIfam" id="TIGR00614">
    <property type="entry name" value="recQ_fam"/>
    <property type="match status" value="1"/>
</dbReference>
<dbReference type="PANTHER" id="PTHR13710">
    <property type="entry name" value="DNA HELICASE RECQ FAMILY MEMBER"/>
    <property type="match status" value="1"/>
</dbReference>
<keyword evidence="6 11" id="KW-0067">ATP-binding</keyword>
<comment type="catalytic activity">
    <reaction evidence="10 11">
        <text>Couples ATP hydrolysis with the unwinding of duplex DNA by translocating in the 3'-5' direction.</text>
        <dbReference type="EC" id="5.6.2.4"/>
    </reaction>
</comment>
<comment type="caution">
    <text evidence="15">The sequence shown here is derived from an EMBL/GenBank/DDBJ whole genome shotgun (WGS) entry which is preliminary data.</text>
</comment>
<sequence length="787" mass="92054">MNFQNNLSSLSDLLNSPNNRNELIDKNKRAYNYNENNTNHMSTWIKPQLKKVKVNLSSKIIKKKQYKYSTINQFQYQRMGNNGVTEMTNSNQKNNLTNNSLLYYLNKIRKDNLQIMKLFKDRIYILENYPNNVDIIQLSKNLLHEIETLKTHFENLLFNNQKNILSQNKINNIPTRSTNQSVVINNEQPSNRFTQPNKKLNHNRNYQKQPISIQKQNNQQIGNGNNNNNILKKSKINDQKYYQQNFNWSKIIHKVKNQVFGIKAFRTNQEAIINATISKKDIFVLMPTGGGKSLTYMIPTLVEKGITIVISPLISLIMDQVLTLENLNIIVAAFTSDLKKNKQENIYKELSKDNCQIQLLYCTPEKLRKCKRFSMLLRKLYLGNHILRFVIDEVHCVSQWGHDFRPDYYELSQLKKKFPKVPILALTSTATERVKKDIIQILGIEGCKIFNQSLNRPNLIYEVKKKNKNQICKDIYNFIQENYANQSGIIYCFSREESERLTQMLLKHGLSCCYYHAGLDPQLRTLIQKKWQNNQIQVIIATVAFGMGVNKPDIRFVIHHTFPKSLENLCQESGRAGRDGKKSHCIIYFSLQDRTRMEKFLNDEIKSETINKEYIQMISEVVDYCLNTNICRRKILLSYFKENFNPINCNKCCDVCNTKQKIKYKLTDLTEDAKKIVQIFHQIEQETLNKLVGILRGSNSKMIREKGYNTITLKEFGCLKTKLTVQETIHLISKLDKIGVIQHKTIQMENKYQTLITLYSNGPQAEELLNNKIKVFLKIKKTKKKKK</sequence>
<evidence type="ECO:0000256" key="5">
    <source>
        <dbReference type="ARBA" id="ARBA00022806"/>
    </source>
</evidence>
<dbReference type="Pfam" id="PF09382">
    <property type="entry name" value="RQC"/>
    <property type="match status" value="1"/>
</dbReference>
<gene>
    <name evidence="15" type="ORF">M0812_19170</name>
</gene>
<feature type="domain" description="Helicase ATP-binding" evidence="13">
    <location>
        <begin position="273"/>
        <end position="448"/>
    </location>
</feature>
<proteinExistence type="inferred from homology"/>
<evidence type="ECO:0000256" key="12">
    <source>
        <dbReference type="SAM" id="MobiDB-lite"/>
    </source>
</evidence>
<evidence type="ECO:0000313" key="15">
    <source>
        <dbReference type="EMBL" id="KAJ3437097.1"/>
    </source>
</evidence>
<dbReference type="InterPro" id="IPR001650">
    <property type="entry name" value="Helicase_C-like"/>
</dbReference>
<dbReference type="InterPro" id="IPR032284">
    <property type="entry name" value="RecQ_Zn-bd"/>
</dbReference>
<name>A0AAV7Z4U6_9EUKA</name>
<evidence type="ECO:0000256" key="2">
    <source>
        <dbReference type="ARBA" id="ARBA00005446"/>
    </source>
</evidence>
<dbReference type="Gene3D" id="3.40.50.300">
    <property type="entry name" value="P-loop containing nucleotide triphosphate hydrolases"/>
    <property type="match status" value="2"/>
</dbReference>
<dbReference type="GO" id="GO:0005694">
    <property type="term" value="C:chromosome"/>
    <property type="evidence" value="ECO:0007669"/>
    <property type="project" value="TreeGrafter"/>
</dbReference>
<dbReference type="GO" id="GO:0009378">
    <property type="term" value="F:four-way junction helicase activity"/>
    <property type="evidence" value="ECO:0007669"/>
    <property type="project" value="TreeGrafter"/>
</dbReference>
<dbReference type="Gene3D" id="1.10.10.10">
    <property type="entry name" value="Winged helix-like DNA-binding domain superfamily/Winged helix DNA-binding domain"/>
    <property type="match status" value="1"/>
</dbReference>
<evidence type="ECO:0000256" key="8">
    <source>
        <dbReference type="ARBA" id="ARBA00023235"/>
    </source>
</evidence>
<feature type="region of interest" description="Disordered" evidence="12">
    <location>
        <begin position="1"/>
        <end position="21"/>
    </location>
</feature>
<comment type="subcellular location">
    <subcellularLocation>
        <location evidence="1 11">Nucleus</location>
    </subcellularLocation>
</comment>
<keyword evidence="3 11" id="KW-0547">Nucleotide-binding</keyword>
<dbReference type="Pfam" id="PF16124">
    <property type="entry name" value="RecQ_Zn_bind"/>
    <property type="match status" value="1"/>
</dbReference>
<dbReference type="FunFam" id="3.40.50.300:FF:000340">
    <property type="entry name" value="Bloom syndrome, RecQ helicase"/>
    <property type="match status" value="1"/>
</dbReference>
<evidence type="ECO:0000256" key="9">
    <source>
        <dbReference type="ARBA" id="ARBA00023242"/>
    </source>
</evidence>
<dbReference type="CDD" id="cd17920">
    <property type="entry name" value="DEXHc_RecQ"/>
    <property type="match status" value="1"/>
</dbReference>
<dbReference type="Pfam" id="PF00271">
    <property type="entry name" value="Helicase_C"/>
    <property type="match status" value="1"/>
</dbReference>
<dbReference type="SMART" id="SM00956">
    <property type="entry name" value="RQC"/>
    <property type="match status" value="1"/>
</dbReference>
<dbReference type="InterPro" id="IPR036390">
    <property type="entry name" value="WH_DNA-bd_sf"/>
</dbReference>
<keyword evidence="7" id="KW-0238">DNA-binding</keyword>
<evidence type="ECO:0000256" key="10">
    <source>
        <dbReference type="ARBA" id="ARBA00034617"/>
    </source>
</evidence>
<keyword evidence="8" id="KW-0413">Isomerase</keyword>
<organism evidence="15 16">
    <name type="scientific">Anaeramoeba flamelloides</name>
    <dbReference type="NCBI Taxonomy" id="1746091"/>
    <lineage>
        <taxon>Eukaryota</taxon>
        <taxon>Metamonada</taxon>
        <taxon>Anaeramoebidae</taxon>
        <taxon>Anaeramoeba</taxon>
    </lineage>
</organism>
<dbReference type="InterPro" id="IPR004589">
    <property type="entry name" value="DNA_helicase_ATP-dep_RecQ"/>
</dbReference>
<evidence type="ECO:0000256" key="11">
    <source>
        <dbReference type="RuleBase" id="RU364117"/>
    </source>
</evidence>
<dbReference type="SMART" id="SM00487">
    <property type="entry name" value="DEXDc"/>
    <property type="match status" value="1"/>
</dbReference>
<dbReference type="PROSITE" id="PS51192">
    <property type="entry name" value="HELICASE_ATP_BIND_1"/>
    <property type="match status" value="1"/>
</dbReference>
<dbReference type="AlphaFoldDB" id="A0AAV7Z4U6"/>
<dbReference type="EMBL" id="JANTQA010000036">
    <property type="protein sequence ID" value="KAJ3437097.1"/>
    <property type="molecule type" value="Genomic_DNA"/>
</dbReference>
<dbReference type="SUPFAM" id="SSF46785">
    <property type="entry name" value="Winged helix' DNA-binding domain"/>
    <property type="match status" value="1"/>
</dbReference>
<dbReference type="InterPro" id="IPR036388">
    <property type="entry name" value="WH-like_DNA-bd_sf"/>
</dbReference>
<feature type="domain" description="Helicase C-terminal" evidence="14">
    <location>
        <begin position="471"/>
        <end position="622"/>
    </location>
</feature>
<dbReference type="GO" id="GO:0043138">
    <property type="term" value="F:3'-5' DNA helicase activity"/>
    <property type="evidence" value="ECO:0007669"/>
    <property type="project" value="UniProtKB-EC"/>
</dbReference>
<dbReference type="SUPFAM" id="SSF52540">
    <property type="entry name" value="P-loop containing nucleoside triphosphate hydrolases"/>
    <property type="match status" value="1"/>
</dbReference>
<keyword evidence="5 11" id="KW-0347">Helicase</keyword>
<dbReference type="Pfam" id="PF00270">
    <property type="entry name" value="DEAD"/>
    <property type="match status" value="1"/>
</dbReference>
<evidence type="ECO:0000256" key="6">
    <source>
        <dbReference type="ARBA" id="ARBA00022840"/>
    </source>
</evidence>
<dbReference type="SMART" id="SM00490">
    <property type="entry name" value="HELICc"/>
    <property type="match status" value="1"/>
</dbReference>
<dbReference type="CDD" id="cd18794">
    <property type="entry name" value="SF2_C_RecQ"/>
    <property type="match status" value="1"/>
</dbReference>
<evidence type="ECO:0000256" key="3">
    <source>
        <dbReference type="ARBA" id="ARBA00022741"/>
    </source>
</evidence>
<dbReference type="GO" id="GO:0005524">
    <property type="term" value="F:ATP binding"/>
    <property type="evidence" value="ECO:0007669"/>
    <property type="project" value="UniProtKB-KW"/>
</dbReference>
<protein>
    <recommendedName>
        <fullName evidence="11">ATP-dependent DNA helicase</fullName>
        <ecNumber evidence="11">5.6.2.4</ecNumber>
    </recommendedName>
</protein>
<keyword evidence="9 11" id="KW-0539">Nucleus</keyword>
<dbReference type="GO" id="GO:0005634">
    <property type="term" value="C:nucleus"/>
    <property type="evidence" value="ECO:0007669"/>
    <property type="project" value="UniProtKB-SubCell"/>
</dbReference>
<comment type="similarity">
    <text evidence="2 11">Belongs to the helicase family. RecQ subfamily.</text>
</comment>
<dbReference type="InterPro" id="IPR018982">
    <property type="entry name" value="RQC_domain"/>
</dbReference>